<dbReference type="PROSITE" id="PS50126">
    <property type="entry name" value="S1"/>
    <property type="match status" value="4"/>
</dbReference>
<dbReference type="InterPro" id="IPR003029">
    <property type="entry name" value="S1_domain"/>
</dbReference>
<protein>
    <submittedName>
        <fullName evidence="6">Small subunit ribosomal protein S1</fullName>
    </submittedName>
</protein>
<dbReference type="PANTHER" id="PTHR10724:SF7">
    <property type="entry name" value="SMALL RIBOSOMAL SUBUNIT PROTEIN BS1C"/>
    <property type="match status" value="1"/>
</dbReference>
<evidence type="ECO:0000313" key="6">
    <source>
        <dbReference type="EMBL" id="SHH49900.1"/>
    </source>
</evidence>
<dbReference type="EMBL" id="FQXH01000034">
    <property type="protein sequence ID" value="SHH49900.1"/>
    <property type="molecule type" value="Genomic_DNA"/>
</dbReference>
<dbReference type="GO" id="GO:0005840">
    <property type="term" value="C:ribosome"/>
    <property type="evidence" value="ECO:0007669"/>
    <property type="project" value="UniProtKB-KW"/>
</dbReference>
<evidence type="ECO:0000259" key="5">
    <source>
        <dbReference type="PROSITE" id="PS50126"/>
    </source>
</evidence>
<organism evidence="6 7">
    <name type="scientific">Tepidibacter thalassicus DSM 15285</name>
    <dbReference type="NCBI Taxonomy" id="1123350"/>
    <lineage>
        <taxon>Bacteria</taxon>
        <taxon>Bacillati</taxon>
        <taxon>Bacillota</taxon>
        <taxon>Clostridia</taxon>
        <taxon>Peptostreptococcales</taxon>
        <taxon>Peptostreptococcaceae</taxon>
        <taxon>Tepidibacter</taxon>
    </lineage>
</organism>
<dbReference type="InterPro" id="IPR035104">
    <property type="entry name" value="Ribosomal_protein_S1-like"/>
</dbReference>
<evidence type="ECO:0000256" key="3">
    <source>
        <dbReference type="ARBA" id="ARBA00023274"/>
    </source>
</evidence>
<evidence type="ECO:0000256" key="2">
    <source>
        <dbReference type="ARBA" id="ARBA00022980"/>
    </source>
</evidence>
<dbReference type="PANTHER" id="PTHR10724">
    <property type="entry name" value="30S RIBOSOMAL PROTEIN S1"/>
    <property type="match status" value="1"/>
</dbReference>
<dbReference type="Pfam" id="PF00575">
    <property type="entry name" value="S1"/>
    <property type="match status" value="4"/>
</dbReference>
<keyword evidence="2 6" id="KW-0689">Ribosomal protein</keyword>
<dbReference type="STRING" id="1123350.SAMN02744040_02163"/>
<dbReference type="OrthoDB" id="9804077at2"/>
<dbReference type="InterPro" id="IPR012340">
    <property type="entry name" value="NA-bd_OB-fold"/>
</dbReference>
<dbReference type="SUPFAM" id="SSF50249">
    <property type="entry name" value="Nucleic acid-binding proteins"/>
    <property type="match status" value="4"/>
</dbReference>
<feature type="domain" description="S1 motif" evidence="5">
    <location>
        <begin position="273"/>
        <end position="342"/>
    </location>
</feature>
<proteinExistence type="inferred from homology"/>
<sequence>MNSEMQQLLMEEEKLFKNIKKGKILKGRIVLCKEEYYVDLNYKTDGILPKNEVVEGEKLKVGDEIFVKVIKVDRNSGEIILSQKKAEEENIWNNLKVGQVLEVEIKEKNDNGLIAIYKENVRGFIPLSHIDIKYINSSELEKYRGQKVRAEVIDVDLNKKRLILSVKNILLKEQEKKKISFINNIEEGNIYEGVVKDIKEYGIFVDLGGFIGLVYKTEVSWDKGEDIFKLYNIGDNVKVKILSFDKEKERLSLSIKELQKNPWDEFLENYKVGDVLEGIVKTIKDYGIFVKLNKSVDGFVHISNMSYEFIKSPKDIVKLGDKVKVKIANIDLDNKKIELTMILK</sequence>
<keyword evidence="7" id="KW-1185">Reference proteome</keyword>
<dbReference type="GO" id="GO:0006412">
    <property type="term" value="P:translation"/>
    <property type="evidence" value="ECO:0007669"/>
    <property type="project" value="TreeGrafter"/>
</dbReference>
<feature type="domain" description="S1 motif" evidence="5">
    <location>
        <begin position="98"/>
        <end position="167"/>
    </location>
</feature>
<accession>A0A1M5TGW6</accession>
<gene>
    <name evidence="6" type="ORF">SAMN02744040_02163</name>
</gene>
<evidence type="ECO:0000313" key="7">
    <source>
        <dbReference type="Proteomes" id="UP000242520"/>
    </source>
</evidence>
<feature type="domain" description="S1 motif" evidence="5">
    <location>
        <begin position="22"/>
        <end position="84"/>
    </location>
</feature>
<comment type="similarity">
    <text evidence="1">Belongs to the bacterial ribosomal protein bS1 family.</text>
</comment>
<comment type="function">
    <text evidence="4">Binds mRNA; thus facilitating recognition of the initiation point. It is needed to translate mRNA with a short Shine-Dalgarno (SD) purine-rich sequence.</text>
</comment>
<dbReference type="SMART" id="SM00316">
    <property type="entry name" value="S1"/>
    <property type="match status" value="4"/>
</dbReference>
<dbReference type="Gene3D" id="2.40.50.140">
    <property type="entry name" value="Nucleic acid-binding proteins"/>
    <property type="match status" value="4"/>
</dbReference>
<evidence type="ECO:0000256" key="4">
    <source>
        <dbReference type="ARBA" id="ARBA00025604"/>
    </source>
</evidence>
<dbReference type="GO" id="GO:0003735">
    <property type="term" value="F:structural constituent of ribosome"/>
    <property type="evidence" value="ECO:0007669"/>
    <property type="project" value="TreeGrafter"/>
</dbReference>
<dbReference type="GO" id="GO:0005737">
    <property type="term" value="C:cytoplasm"/>
    <property type="evidence" value="ECO:0007669"/>
    <property type="project" value="UniProtKB-ARBA"/>
</dbReference>
<feature type="domain" description="S1 motif" evidence="5">
    <location>
        <begin position="188"/>
        <end position="256"/>
    </location>
</feature>
<reference evidence="7" key="1">
    <citation type="submission" date="2016-11" db="EMBL/GenBank/DDBJ databases">
        <authorList>
            <person name="Varghese N."/>
            <person name="Submissions S."/>
        </authorList>
    </citation>
    <scope>NUCLEOTIDE SEQUENCE [LARGE SCALE GENOMIC DNA]</scope>
    <source>
        <strain evidence="7">DSM 15285</strain>
    </source>
</reference>
<dbReference type="GO" id="GO:1990904">
    <property type="term" value="C:ribonucleoprotein complex"/>
    <property type="evidence" value="ECO:0007669"/>
    <property type="project" value="UniProtKB-KW"/>
</dbReference>
<dbReference type="FunFam" id="2.40.50.140:FF:000051">
    <property type="entry name" value="RNA-binding transcriptional accessory protein"/>
    <property type="match status" value="1"/>
</dbReference>
<dbReference type="AlphaFoldDB" id="A0A1M5TGW6"/>
<name>A0A1M5TGW6_9FIRM</name>
<dbReference type="PRINTS" id="PR00681">
    <property type="entry name" value="RIBOSOMALS1"/>
</dbReference>
<dbReference type="Proteomes" id="UP000242520">
    <property type="component" value="Unassembled WGS sequence"/>
</dbReference>
<evidence type="ECO:0000256" key="1">
    <source>
        <dbReference type="ARBA" id="ARBA00006767"/>
    </source>
</evidence>
<dbReference type="FunFam" id="2.40.50.140:FF:000103">
    <property type="entry name" value="protein RRP5 homolog"/>
    <property type="match status" value="1"/>
</dbReference>
<dbReference type="RefSeq" id="WP_072726314.1">
    <property type="nucleotide sequence ID" value="NZ_FQXH01000034.1"/>
</dbReference>
<keyword evidence="3" id="KW-0687">Ribonucleoprotein</keyword>
<dbReference type="GO" id="GO:0003729">
    <property type="term" value="F:mRNA binding"/>
    <property type="evidence" value="ECO:0007669"/>
    <property type="project" value="UniProtKB-ARBA"/>
</dbReference>
<dbReference type="InterPro" id="IPR050437">
    <property type="entry name" value="Ribos_protein_bS1-like"/>
</dbReference>